<dbReference type="GO" id="GO:0006086">
    <property type="term" value="P:pyruvate decarboxylation to acetyl-CoA"/>
    <property type="evidence" value="ECO:0007669"/>
    <property type="project" value="UniProtKB-UniRule"/>
</dbReference>
<sequence length="656" mass="66283">MSELIRVPDIGSGEGEVIELFVKVGDRIEADQSILTLESDKASMEVPAPKAGVIKSLKVKLGDRLKEGDELLELEVEGAAEAASAPAAAPAAKAEAKPAAAPAAAAPAAAPAAASVQQVHVPDIGSSGKAQIIEIQVKVGDTVEADQSLITLESDKASMEIPSPAAGVVKAISVKLNDEVGTGDLILDLEVAGAAAPAAAAPAQAAAPAAAAAPAPAAAPAAPVADSVQDIHVPDIGSAGKAKIIEVLVKAGDSVEADQSLITLESDKASMEIPSPAAGVVESVSIKLDDEVGTGDLILKLKVKGVAPAAAPAPAAAAAPSAPAAAAPAAAAPAPAAPAAAPAATPAKPGAKVHAGPAVRQLAREFGVELNAVGASGPHGRILKEDVQVYVKAMMQKAKEAPAAAAGATGGAGIPPIPVVDFSRFGEIEEVPMTRLMQIGASSLHRSWLNIPHVTQFDSADITELEAFRVAQKAVAEKAGVKLTILPLLLKSCAHMLKELPDFNSSLAPSGKAIIRKKYVNIGFAVDTPDGLLVPVIKNVDQKSLLQLAAEAAALAAKARDKKLTADDMQGACFTISSLGHIGGTGFTPIVNAPEVAILGVSKATIQPVWDGKAFQPKLMLPLSLSYDHRVINGAAAARFTQRLGSLLADIRTILL</sequence>
<dbReference type="CDD" id="cd06849">
    <property type="entry name" value="lipoyl_domain"/>
    <property type="match status" value="3"/>
</dbReference>
<dbReference type="Pfam" id="PF00198">
    <property type="entry name" value="2-oxoacid_dh"/>
    <property type="match status" value="1"/>
</dbReference>
<dbReference type="Pfam" id="PF02817">
    <property type="entry name" value="E3_binding"/>
    <property type="match status" value="1"/>
</dbReference>
<dbReference type="PROSITE" id="PS50968">
    <property type="entry name" value="BIOTINYL_LIPOYL"/>
    <property type="match status" value="3"/>
</dbReference>
<dbReference type="InterPro" id="IPR003016">
    <property type="entry name" value="2-oxoA_DH_lipoyl-BS"/>
</dbReference>
<protein>
    <recommendedName>
        <fullName evidence="9">Acetyltransferase component of pyruvate dehydrogenase complex</fullName>
        <ecNumber evidence="9">2.3.1.12</ecNumber>
    </recommendedName>
</protein>
<evidence type="ECO:0000256" key="1">
    <source>
        <dbReference type="ARBA" id="ARBA00007317"/>
    </source>
</evidence>
<dbReference type="InterPro" id="IPR004167">
    <property type="entry name" value="PSBD"/>
</dbReference>
<dbReference type="GO" id="GO:0005737">
    <property type="term" value="C:cytoplasm"/>
    <property type="evidence" value="ECO:0007669"/>
    <property type="project" value="TreeGrafter"/>
</dbReference>
<comment type="similarity">
    <text evidence="1 9">Belongs to the 2-oxoacid dehydrogenase family.</text>
</comment>
<feature type="domain" description="Lipoyl-binding" evidence="10">
    <location>
        <begin position="228"/>
        <end position="302"/>
    </location>
</feature>
<comment type="function">
    <text evidence="7">The pyruvate dehydrogenase complex catalyzes the overall conversion of pyruvate to acetyl-CoA and CO(2). It contains multiple copies of three enzymatic components: pyruvate dehydrogenase (E1), dihydrolipoamide acetyltransferase (E2) and lipoamide dehydrogenase (E3).</text>
</comment>
<keyword evidence="5 9" id="KW-0450">Lipoyl</keyword>
<dbReference type="Proteomes" id="UP000283619">
    <property type="component" value="Unassembled WGS sequence"/>
</dbReference>
<dbReference type="EC" id="2.3.1.12" evidence="9"/>
<dbReference type="FunFam" id="3.30.559.10:FF:000004">
    <property type="entry name" value="Acetyltransferase component of pyruvate dehydrogenase complex"/>
    <property type="match status" value="1"/>
</dbReference>
<feature type="domain" description="Lipoyl-binding" evidence="10">
    <location>
        <begin position="2"/>
        <end position="75"/>
    </location>
</feature>
<keyword evidence="6 9" id="KW-0012">Acyltransferase</keyword>
<dbReference type="GO" id="GO:0004742">
    <property type="term" value="F:dihydrolipoyllysine-residue acetyltransferase activity"/>
    <property type="evidence" value="ECO:0007669"/>
    <property type="project" value="UniProtKB-UniRule"/>
</dbReference>
<feature type="domain" description="Peripheral subunit-binding (PSBD)" evidence="11">
    <location>
        <begin position="354"/>
        <end position="391"/>
    </location>
</feature>
<evidence type="ECO:0000256" key="6">
    <source>
        <dbReference type="ARBA" id="ARBA00023315"/>
    </source>
</evidence>
<evidence type="ECO:0000313" key="12">
    <source>
        <dbReference type="EMBL" id="ROO13114.1"/>
    </source>
</evidence>
<evidence type="ECO:0000256" key="2">
    <source>
        <dbReference type="ARBA" id="ARBA00011484"/>
    </source>
</evidence>
<dbReference type="Pfam" id="PF00364">
    <property type="entry name" value="Biotin_lipoyl"/>
    <property type="match status" value="3"/>
</dbReference>
<dbReference type="SUPFAM" id="SSF47005">
    <property type="entry name" value="Peripheral subunit-binding domain of 2-oxo acid dehydrogenase complex"/>
    <property type="match status" value="1"/>
</dbReference>
<gene>
    <name evidence="12" type="ORF">BK673_03560</name>
</gene>
<proteinExistence type="inferred from homology"/>
<dbReference type="InterPro" id="IPR023213">
    <property type="entry name" value="CAT-like_dom_sf"/>
</dbReference>
<comment type="subunit">
    <text evidence="2 9">Forms a 24-polypeptide structural core with octahedral symmetry.</text>
</comment>
<comment type="catalytic activity">
    <reaction evidence="8 9">
        <text>N(6)-[(R)-dihydrolipoyl]-L-lysyl-[protein] + acetyl-CoA = N(6)-[(R)-S(8)-acetyldihydrolipoyl]-L-lysyl-[protein] + CoA</text>
        <dbReference type="Rhea" id="RHEA:17017"/>
        <dbReference type="Rhea" id="RHEA-COMP:10475"/>
        <dbReference type="Rhea" id="RHEA-COMP:10478"/>
        <dbReference type="ChEBI" id="CHEBI:57287"/>
        <dbReference type="ChEBI" id="CHEBI:57288"/>
        <dbReference type="ChEBI" id="CHEBI:83100"/>
        <dbReference type="ChEBI" id="CHEBI:83111"/>
        <dbReference type="EC" id="2.3.1.12"/>
    </reaction>
</comment>
<keyword evidence="3 9" id="KW-0808">Transferase</keyword>
<dbReference type="InterPro" id="IPR050743">
    <property type="entry name" value="2-oxoacid_DH_E2_comp"/>
</dbReference>
<name>A0A423PBP3_PSEFL</name>
<dbReference type="Gene3D" id="3.30.559.10">
    <property type="entry name" value="Chloramphenicol acetyltransferase-like domain"/>
    <property type="match status" value="1"/>
</dbReference>
<dbReference type="SUPFAM" id="SSF52777">
    <property type="entry name" value="CoA-dependent acyltransferases"/>
    <property type="match status" value="1"/>
</dbReference>
<accession>A0A423PBP3</accession>
<dbReference type="PANTHER" id="PTHR43178">
    <property type="entry name" value="DIHYDROLIPOAMIDE ACETYLTRANSFERASE COMPONENT OF PYRUVATE DEHYDROGENASE COMPLEX"/>
    <property type="match status" value="1"/>
</dbReference>
<dbReference type="FunFam" id="2.40.50.100:FF:000009">
    <property type="entry name" value="Acetyltransferase component of pyruvate dehydrogenase complex"/>
    <property type="match status" value="3"/>
</dbReference>
<feature type="domain" description="Lipoyl-binding" evidence="10">
    <location>
        <begin position="116"/>
        <end position="190"/>
    </location>
</feature>
<dbReference type="PROSITE" id="PS00189">
    <property type="entry name" value="LIPOYL"/>
    <property type="match status" value="3"/>
</dbReference>
<comment type="caution">
    <text evidence="12">The sequence shown here is derived from an EMBL/GenBank/DDBJ whole genome shotgun (WGS) entry which is preliminary data.</text>
</comment>
<dbReference type="EMBL" id="MOBZ01000002">
    <property type="protein sequence ID" value="ROO13114.1"/>
    <property type="molecule type" value="Genomic_DNA"/>
</dbReference>
<evidence type="ECO:0000256" key="7">
    <source>
        <dbReference type="ARBA" id="ARBA00025211"/>
    </source>
</evidence>
<evidence type="ECO:0000256" key="9">
    <source>
        <dbReference type="RuleBase" id="RU361137"/>
    </source>
</evidence>
<dbReference type="GO" id="GO:0045254">
    <property type="term" value="C:pyruvate dehydrogenase complex"/>
    <property type="evidence" value="ECO:0007669"/>
    <property type="project" value="UniProtKB-UniRule"/>
</dbReference>
<dbReference type="GO" id="GO:0031405">
    <property type="term" value="F:lipoic acid binding"/>
    <property type="evidence" value="ECO:0007669"/>
    <property type="project" value="TreeGrafter"/>
</dbReference>
<dbReference type="NCBIfam" id="TIGR01348">
    <property type="entry name" value="PDHac_trf_long"/>
    <property type="match status" value="1"/>
</dbReference>
<dbReference type="AlphaFoldDB" id="A0A423PBP3"/>
<keyword evidence="4" id="KW-0677">Repeat</keyword>
<comment type="cofactor">
    <cofactor evidence="9">
        <name>(R)-lipoate</name>
        <dbReference type="ChEBI" id="CHEBI:83088"/>
    </cofactor>
    <text evidence="9">Binds 3 lipoyl cofactors covalently.</text>
</comment>
<dbReference type="InterPro" id="IPR000089">
    <property type="entry name" value="Biotin_lipoyl"/>
</dbReference>
<dbReference type="RefSeq" id="WP_123593016.1">
    <property type="nucleotide sequence ID" value="NZ_MOBZ01000002.1"/>
</dbReference>
<dbReference type="InterPro" id="IPR001078">
    <property type="entry name" value="2-oxoacid_DH_actylTfrase"/>
</dbReference>
<dbReference type="PROSITE" id="PS51826">
    <property type="entry name" value="PSBD"/>
    <property type="match status" value="1"/>
</dbReference>
<evidence type="ECO:0000259" key="11">
    <source>
        <dbReference type="PROSITE" id="PS51826"/>
    </source>
</evidence>
<dbReference type="SUPFAM" id="SSF51230">
    <property type="entry name" value="Single hybrid motif"/>
    <property type="match status" value="3"/>
</dbReference>
<evidence type="ECO:0000256" key="5">
    <source>
        <dbReference type="ARBA" id="ARBA00022823"/>
    </source>
</evidence>
<evidence type="ECO:0000256" key="8">
    <source>
        <dbReference type="ARBA" id="ARBA00048370"/>
    </source>
</evidence>
<dbReference type="InterPro" id="IPR036625">
    <property type="entry name" value="E3-bd_dom_sf"/>
</dbReference>
<dbReference type="Gene3D" id="2.40.50.100">
    <property type="match status" value="3"/>
</dbReference>
<evidence type="ECO:0000256" key="3">
    <source>
        <dbReference type="ARBA" id="ARBA00022679"/>
    </source>
</evidence>
<dbReference type="PANTHER" id="PTHR43178:SF2">
    <property type="entry name" value="DIHYDROLIPOYLLYSINE-RESIDUE ACETYLTRANSFERASE COMPONENT OF PYRUVATE DEHYDROGENASE COMPLEX"/>
    <property type="match status" value="1"/>
</dbReference>
<dbReference type="NCBIfam" id="NF008814">
    <property type="entry name" value="PRK11854.1"/>
    <property type="match status" value="1"/>
</dbReference>
<evidence type="ECO:0000259" key="10">
    <source>
        <dbReference type="PROSITE" id="PS50968"/>
    </source>
</evidence>
<dbReference type="Gene3D" id="4.10.320.10">
    <property type="entry name" value="E3-binding domain"/>
    <property type="match status" value="1"/>
</dbReference>
<dbReference type="InterPro" id="IPR011053">
    <property type="entry name" value="Single_hybrid_motif"/>
</dbReference>
<organism evidence="12 13">
    <name type="scientific">Pseudomonas fluorescens</name>
    <dbReference type="NCBI Taxonomy" id="294"/>
    <lineage>
        <taxon>Bacteria</taxon>
        <taxon>Pseudomonadati</taxon>
        <taxon>Pseudomonadota</taxon>
        <taxon>Gammaproteobacteria</taxon>
        <taxon>Pseudomonadales</taxon>
        <taxon>Pseudomonadaceae</taxon>
        <taxon>Pseudomonas</taxon>
    </lineage>
</organism>
<evidence type="ECO:0000256" key="4">
    <source>
        <dbReference type="ARBA" id="ARBA00022737"/>
    </source>
</evidence>
<reference evidence="12 13" key="1">
    <citation type="submission" date="2016-10" db="EMBL/GenBank/DDBJ databases">
        <title>Comparative genome analysis of multiple Pseudomonas spp. focuses on biocontrol and plant growth promoting traits.</title>
        <authorList>
            <person name="Tao X.-Y."/>
            <person name="Taylor C.G."/>
        </authorList>
    </citation>
    <scope>NUCLEOTIDE SEQUENCE [LARGE SCALE GENOMIC DNA]</scope>
    <source>
        <strain evidence="12 13">36G2</strain>
    </source>
</reference>
<dbReference type="InterPro" id="IPR006256">
    <property type="entry name" value="AcTrfase_Pyrv_DH_cplx"/>
</dbReference>
<evidence type="ECO:0000313" key="13">
    <source>
        <dbReference type="Proteomes" id="UP000283619"/>
    </source>
</evidence>